<protein>
    <recommendedName>
        <fullName evidence="3">Sulfotransferase domain-containing protein</fullName>
    </recommendedName>
</protein>
<name>A0A0S3EWN6_9SPHN</name>
<organism evidence="4 5">
    <name type="scientific">Sphingobium baderi</name>
    <dbReference type="NCBI Taxonomy" id="1332080"/>
    <lineage>
        <taxon>Bacteria</taxon>
        <taxon>Pseudomonadati</taxon>
        <taxon>Pseudomonadota</taxon>
        <taxon>Alphaproteobacteria</taxon>
        <taxon>Sphingomonadales</taxon>
        <taxon>Sphingomonadaceae</taxon>
        <taxon>Sphingobium</taxon>
    </lineage>
</organism>
<dbReference type="Pfam" id="PF00685">
    <property type="entry name" value="Sulfotransfer_1"/>
    <property type="match status" value="1"/>
</dbReference>
<dbReference type="InterPro" id="IPR000863">
    <property type="entry name" value="Sulfotransferase_dom"/>
</dbReference>
<dbReference type="SUPFAM" id="SSF52540">
    <property type="entry name" value="P-loop containing nucleoside triphosphate hydrolases"/>
    <property type="match status" value="1"/>
</dbReference>
<sequence>MPGGQGDQQVPANSIRSLHRSFGKSIGRLAPEWVVERYRHWTTDAYVVSFPKSGRTWFRTMLGTALQLQFGTRTVDPTSVHLMWMFDPNVPRLLFTHDVNAHLNHVDSISWDGHRYRSKKTILLVRDPRDTIVSLYFEMTKRVGAYDGPIDAFIRQDAGGIASLVAFLNSWIRNLHRVRASLLLTYEDLHRQPHTAVRTALDFIGAHDVSDENIAEAIRLSSFEAMRRMERAGAVQHVRLRPANVDDPQSYKVRSGKIGGYREVLSSRDCAFLDDYIATHLDARLVRYKESMLTG</sequence>
<proteinExistence type="inferred from homology"/>
<comment type="similarity">
    <text evidence="1">Belongs to the sulfotransferase 1 family.</text>
</comment>
<evidence type="ECO:0000313" key="4">
    <source>
        <dbReference type="EMBL" id="ALR19828.1"/>
    </source>
</evidence>
<feature type="domain" description="Sulfotransferase" evidence="3">
    <location>
        <begin position="43"/>
        <end position="281"/>
    </location>
</feature>
<dbReference type="Proteomes" id="UP000056968">
    <property type="component" value="Chromosome"/>
</dbReference>
<gene>
    <name evidence="4" type="ORF">ATN00_05390</name>
</gene>
<reference evidence="4 5" key="1">
    <citation type="submission" date="2015-11" db="EMBL/GenBank/DDBJ databases">
        <title>A Two-component Flavoprotein Monooxygenase System MeaXY Responsible for para-Hydroxylation of 2-Methyl-6-ethylaniline and 2,6-Diethylaniline in Sphingobium baderi DE-13.</title>
        <authorList>
            <person name="Cheng M."/>
            <person name="Meng Q."/>
            <person name="Yang Y."/>
            <person name="Chu C."/>
            <person name="Yan X."/>
            <person name="He J."/>
            <person name="Li S."/>
        </authorList>
    </citation>
    <scope>NUCLEOTIDE SEQUENCE [LARGE SCALE GENOMIC DNA]</scope>
    <source>
        <strain evidence="4 5">DE-13</strain>
    </source>
</reference>
<evidence type="ECO:0000256" key="2">
    <source>
        <dbReference type="ARBA" id="ARBA00022679"/>
    </source>
</evidence>
<dbReference type="PANTHER" id="PTHR11783">
    <property type="entry name" value="SULFOTRANSFERASE SULT"/>
    <property type="match status" value="1"/>
</dbReference>
<evidence type="ECO:0000259" key="3">
    <source>
        <dbReference type="Pfam" id="PF00685"/>
    </source>
</evidence>
<evidence type="ECO:0000256" key="1">
    <source>
        <dbReference type="ARBA" id="ARBA00005771"/>
    </source>
</evidence>
<dbReference type="KEGG" id="sbd:ATN00_05390"/>
<dbReference type="STRING" id="1332080.ATN00_05390"/>
<evidence type="ECO:0000313" key="5">
    <source>
        <dbReference type="Proteomes" id="UP000056968"/>
    </source>
</evidence>
<dbReference type="EMBL" id="CP013264">
    <property type="protein sequence ID" value="ALR19828.1"/>
    <property type="molecule type" value="Genomic_DNA"/>
</dbReference>
<dbReference type="Gene3D" id="3.40.50.300">
    <property type="entry name" value="P-loop containing nucleotide triphosphate hydrolases"/>
    <property type="match status" value="1"/>
</dbReference>
<keyword evidence="5" id="KW-1185">Reference proteome</keyword>
<dbReference type="GO" id="GO:0008146">
    <property type="term" value="F:sulfotransferase activity"/>
    <property type="evidence" value="ECO:0007669"/>
    <property type="project" value="InterPro"/>
</dbReference>
<keyword evidence="2" id="KW-0808">Transferase</keyword>
<dbReference type="InterPro" id="IPR027417">
    <property type="entry name" value="P-loop_NTPase"/>
</dbReference>
<accession>A0A0S3EWN6</accession>
<dbReference type="AlphaFoldDB" id="A0A0S3EWN6"/>